<accession>A0A645IXS0</accession>
<reference evidence="1" key="1">
    <citation type="submission" date="2019-08" db="EMBL/GenBank/DDBJ databases">
        <authorList>
            <person name="Kucharzyk K."/>
            <person name="Murdoch R.W."/>
            <person name="Higgins S."/>
            <person name="Loffler F."/>
        </authorList>
    </citation>
    <scope>NUCLEOTIDE SEQUENCE</scope>
</reference>
<proteinExistence type="predicted"/>
<organism evidence="1">
    <name type="scientific">bioreactor metagenome</name>
    <dbReference type="NCBI Taxonomy" id="1076179"/>
    <lineage>
        <taxon>unclassified sequences</taxon>
        <taxon>metagenomes</taxon>
        <taxon>ecological metagenomes</taxon>
    </lineage>
</organism>
<dbReference type="EMBL" id="VSSQ01120025">
    <property type="protein sequence ID" value="MPN53174.1"/>
    <property type="molecule type" value="Genomic_DNA"/>
</dbReference>
<comment type="caution">
    <text evidence="1">The sequence shown here is derived from an EMBL/GenBank/DDBJ whole genome shotgun (WGS) entry which is preliminary data.</text>
</comment>
<name>A0A645IXS0_9ZZZZ</name>
<sequence length="48" mass="5006">MGSDPSVSGYSTRGYGLAGGHAFTMVAFVPEEKVEEVAELIKENGGET</sequence>
<dbReference type="AlphaFoldDB" id="A0A645IXS0"/>
<gene>
    <name evidence="1" type="ORF">SDC9_200838</name>
</gene>
<protein>
    <submittedName>
        <fullName evidence="1">Uncharacterized protein</fullName>
    </submittedName>
</protein>
<evidence type="ECO:0000313" key="1">
    <source>
        <dbReference type="EMBL" id="MPN53174.1"/>
    </source>
</evidence>